<dbReference type="OMA" id="XISPIVS"/>
<dbReference type="Proteomes" id="UP000594260">
    <property type="component" value="Unplaced"/>
</dbReference>
<feature type="region of interest" description="Disordered" evidence="2">
    <location>
        <begin position="91"/>
        <end position="143"/>
    </location>
</feature>
<feature type="compositionally biased region" description="Low complexity" evidence="2">
    <location>
        <begin position="474"/>
        <end position="483"/>
    </location>
</feature>
<dbReference type="Pfam" id="PF14438">
    <property type="entry name" value="SM-ATX"/>
    <property type="match status" value="1"/>
</dbReference>
<dbReference type="AlphaFoldDB" id="A0A7M7KFY8"/>
<dbReference type="InterPro" id="IPR045117">
    <property type="entry name" value="ATXN2-like"/>
</dbReference>
<accession>A0A7M7KFY8</accession>
<dbReference type="Pfam" id="PF06741">
    <property type="entry name" value="LsmAD"/>
    <property type="match status" value="1"/>
</dbReference>
<feature type="compositionally biased region" description="Low complexity" evidence="2">
    <location>
        <begin position="599"/>
        <end position="623"/>
    </location>
</feature>
<dbReference type="InterPro" id="IPR009604">
    <property type="entry name" value="LsmAD_domain"/>
</dbReference>
<feature type="compositionally biased region" description="Gly residues" evidence="2">
    <location>
        <begin position="802"/>
        <end position="816"/>
    </location>
</feature>
<evidence type="ECO:0000256" key="1">
    <source>
        <dbReference type="ARBA" id="ARBA00007503"/>
    </source>
</evidence>
<keyword evidence="5" id="KW-1185">Reference proteome</keyword>
<dbReference type="InterPro" id="IPR025852">
    <property type="entry name" value="SM_dom_ATX"/>
</dbReference>
<reference evidence="4" key="1">
    <citation type="submission" date="2021-01" db="UniProtKB">
        <authorList>
            <consortium name="EnsemblMetazoa"/>
        </authorList>
    </citation>
    <scope>IDENTIFICATION</scope>
</reference>
<name>A0A7M7KFY8_VARDE</name>
<feature type="region of interest" description="Disordered" evidence="2">
    <location>
        <begin position="743"/>
        <end position="762"/>
    </location>
</feature>
<feature type="compositionally biased region" description="Low complexity" evidence="2">
    <location>
        <begin position="638"/>
        <end position="672"/>
    </location>
</feature>
<feature type="compositionally biased region" description="Low complexity" evidence="2">
    <location>
        <begin position="514"/>
        <end position="526"/>
    </location>
</feature>
<organism evidence="4 5">
    <name type="scientific">Varroa destructor</name>
    <name type="common">Honeybee mite</name>
    <dbReference type="NCBI Taxonomy" id="109461"/>
    <lineage>
        <taxon>Eukaryota</taxon>
        <taxon>Metazoa</taxon>
        <taxon>Ecdysozoa</taxon>
        <taxon>Arthropoda</taxon>
        <taxon>Chelicerata</taxon>
        <taxon>Arachnida</taxon>
        <taxon>Acari</taxon>
        <taxon>Parasitiformes</taxon>
        <taxon>Mesostigmata</taxon>
        <taxon>Gamasina</taxon>
        <taxon>Dermanyssoidea</taxon>
        <taxon>Varroidae</taxon>
        <taxon>Varroa</taxon>
    </lineage>
</organism>
<feature type="compositionally biased region" description="Basic and acidic residues" evidence="2">
    <location>
        <begin position="578"/>
        <end position="588"/>
    </location>
</feature>
<feature type="compositionally biased region" description="Low complexity" evidence="2">
    <location>
        <begin position="125"/>
        <end position="143"/>
    </location>
</feature>
<dbReference type="RefSeq" id="XP_022666182.1">
    <property type="nucleotide sequence ID" value="XM_022810447.1"/>
</dbReference>
<dbReference type="OrthoDB" id="2275718at2759"/>
<feature type="region of interest" description="Disordered" evidence="2">
    <location>
        <begin position="796"/>
        <end position="831"/>
    </location>
</feature>
<feature type="compositionally biased region" description="Polar residues" evidence="2">
    <location>
        <begin position="488"/>
        <end position="506"/>
    </location>
</feature>
<proteinExistence type="inferred from homology"/>
<dbReference type="SMART" id="SM01272">
    <property type="entry name" value="LsmAD"/>
    <property type="match status" value="1"/>
</dbReference>
<feature type="compositionally biased region" description="Polar residues" evidence="2">
    <location>
        <begin position="13"/>
        <end position="34"/>
    </location>
</feature>
<dbReference type="GO" id="GO:0003729">
    <property type="term" value="F:mRNA binding"/>
    <property type="evidence" value="ECO:0007669"/>
    <property type="project" value="TreeGrafter"/>
</dbReference>
<dbReference type="GeneID" id="111252476"/>
<dbReference type="EnsemblMetazoa" id="XM_022810447">
    <property type="protein sequence ID" value="XP_022666182"/>
    <property type="gene ID" value="LOC111252476"/>
</dbReference>
<feature type="compositionally biased region" description="Pro residues" evidence="2">
    <location>
        <begin position="1126"/>
        <end position="1144"/>
    </location>
</feature>
<feature type="region of interest" description="Disordered" evidence="2">
    <location>
        <begin position="972"/>
        <end position="1006"/>
    </location>
</feature>
<feature type="region of interest" description="Disordered" evidence="2">
    <location>
        <begin position="1"/>
        <end position="59"/>
    </location>
</feature>
<evidence type="ECO:0000313" key="4">
    <source>
        <dbReference type="EnsemblMetazoa" id="XP_022666182"/>
    </source>
</evidence>
<feature type="compositionally biased region" description="Low complexity" evidence="2">
    <location>
        <begin position="1088"/>
        <end position="1122"/>
    </location>
</feature>
<dbReference type="GO" id="GO:0034063">
    <property type="term" value="P:stress granule assembly"/>
    <property type="evidence" value="ECO:0007669"/>
    <property type="project" value="TreeGrafter"/>
</dbReference>
<dbReference type="PANTHER" id="PTHR12854:SF7">
    <property type="entry name" value="ATAXIN-2 HOMOLOG"/>
    <property type="match status" value="1"/>
</dbReference>
<evidence type="ECO:0000256" key="2">
    <source>
        <dbReference type="SAM" id="MobiDB-lite"/>
    </source>
</evidence>
<feature type="compositionally biased region" description="Low complexity" evidence="2">
    <location>
        <begin position="743"/>
        <end position="754"/>
    </location>
</feature>
<feature type="compositionally biased region" description="Gly residues" evidence="2">
    <location>
        <begin position="991"/>
        <end position="1001"/>
    </location>
</feature>
<feature type="compositionally biased region" description="Basic and acidic residues" evidence="2">
    <location>
        <begin position="538"/>
        <end position="547"/>
    </location>
</feature>
<evidence type="ECO:0000313" key="5">
    <source>
        <dbReference type="Proteomes" id="UP000594260"/>
    </source>
</evidence>
<feature type="compositionally biased region" description="Low complexity" evidence="2">
    <location>
        <begin position="705"/>
        <end position="717"/>
    </location>
</feature>
<evidence type="ECO:0000259" key="3">
    <source>
        <dbReference type="SMART" id="SM01272"/>
    </source>
</evidence>
<feature type="region of interest" description="Disordered" evidence="2">
    <location>
        <begin position="441"/>
        <end position="720"/>
    </location>
</feature>
<protein>
    <recommendedName>
        <fullName evidence="3">LsmAD domain-containing protein</fullName>
    </recommendedName>
</protein>
<feature type="region of interest" description="Disordered" evidence="2">
    <location>
        <begin position="1024"/>
        <end position="1181"/>
    </location>
</feature>
<sequence>MNQQATDKKRNVKSNGTAGPRNQRSGGKNASSDRTPVVDKGLSTATNSVQPSFLGPRSISATTGSSNSIISNNNNNNNAAAAAISNLNNSTSSNDASGGSGGTSATRNLEAGGASIGRDRGDGPASGTAQQQTASSTATTAAGSATLGGSSIVSANSVGPGSPRDGVFVAPGLAGLAQGPDGVYNNARFMHAVAALVGHTVEVRVRGEKEIYEGLFYTLSPELQIVLDGVLIDSPDRERSSPDGRGGLPLDSAAAAAQSAPGHLAGLVRNMERLKNADPSHQPLQETMVFSLQDVISVTAYNIDMDYATKDNAFTDAAISRGANGRPIERDLQAWMDDEPEGKSVEEGQLEDMSAATSWDPEEMFKTNKSKFGVETTYRENLEGYTYQYEQRNDDPEFQRREAEAVRIAMEIESNVQHKRNNELEIGCDGDDEELKYSAVVKESKNDSRSSYVHSGGRRNKQGAPNANGGQSKGGSQQRGGTSHPTHHTSGNPNTRGGHTRLSPTNSPAPHVPLPVLHPTQVVVAAAGGGQPRPPQPIKDEGRRGTNERSSPAARTSPPPKVQPTQQQQQQQQQQQEKLQDKQREDKGPPPAGVGHNALLTQPPTQQQQQRSTPPPSLQQQQQHVAASAHVLHEGKRTPPLATITATPCIPATSSQPPQAGQQQPLQSAGQQPMGGASATSPAEAVKADSVTSNQQPPQTPSPAPASQSTSAVSTSTDEIVKKSTLNPNAAEFVFNPKTTHVTQTTVTHSKQSTPPAQVMHAGGHPAPNRPIMVPQHLILPGTPVFSTFQAHSPGHVPPTHGHGGAHQPGGAGAHQGGRNHQYRGNKGGNNRQAVDQTTMHVTGAPLVTGGPQTHQQVVLGYPPPHYGPAPPGGVPPVTVMQPQIAMQHGQQVQVLNYNQIVQTRGVMSPPAGPGVGGVGSPSMVGPIHQGEYPAALHIAGHPQQVFLRDQPTQLLYQQFEGAPGQALAFVVQPQPPGGGGQSGAPTPPTGGVGGPHGGPHGQQPLLAYPGQPQWGQPMLLAMSPINPSSGAPTGTPPPHHGPHMNMAVMPPLGPHSGPHGQHAPTHGPPFPQAVVQPGVPVPPNAMPVQPGGSVVGGPPSAPVTGAPTGQSNQQQQPPTGGAQQGPPPLPASQQPQQPPPQPPGYSRLVGRSESGNGTKQQQQQQQQQQQNRQQSLNQQQ</sequence>
<dbReference type="KEGG" id="vde:111252476"/>
<feature type="compositionally biased region" description="Low complexity" evidence="2">
    <location>
        <begin position="566"/>
        <end position="576"/>
    </location>
</feature>
<feature type="domain" description="LsmAD" evidence="3">
    <location>
        <begin position="372"/>
        <end position="443"/>
    </location>
</feature>
<feature type="compositionally biased region" description="Low complexity" evidence="2">
    <location>
        <begin position="1161"/>
        <end position="1181"/>
    </location>
</feature>
<dbReference type="PANTHER" id="PTHR12854">
    <property type="entry name" value="ATAXIN 2-RELATED"/>
    <property type="match status" value="1"/>
</dbReference>
<dbReference type="GO" id="GO:0010494">
    <property type="term" value="C:cytoplasmic stress granule"/>
    <property type="evidence" value="ECO:0007669"/>
    <property type="project" value="TreeGrafter"/>
</dbReference>
<comment type="similarity">
    <text evidence="1">Belongs to the ataxin-2 family.</text>
</comment>
<dbReference type="InParanoid" id="A0A7M7KFY8"/>